<feature type="region of interest" description="Disordered" evidence="1">
    <location>
        <begin position="137"/>
        <end position="161"/>
    </location>
</feature>
<keyword evidence="3" id="KW-1185">Reference proteome</keyword>
<accession>A0A7J7LH59</accession>
<sequence length="297" mass="34016">MILISYNDVIIHLVRDGFTETYKVLYEHRKNEIHEDTEPIELIGQYQNDIFMDVSGNNIDNLVLPDSGGMVNPIFEGGAGNLLSEYQEPSEDASITELKKNVLKAMIALYPGCEVSFMDHTMHSLDFDSAVADTAENIPSRASSSSRRRCPSRGSKPLPNVQKKKVTKFSNVPHKFIHIVKTDLELSFDLRRVVNFSIMQRMNDSWKRHKSRLNKKCIKGKDLTKVKVTPSPFDLKETVKINVPDEDVNRVDVFIKARTKADKTYQCLKIFEKLQKNMNLYHDLNKIGHDDVLAKIY</sequence>
<evidence type="ECO:0000313" key="2">
    <source>
        <dbReference type="EMBL" id="KAF6141879.1"/>
    </source>
</evidence>
<dbReference type="AlphaFoldDB" id="A0A7J7LH59"/>
<reference evidence="2 3" key="1">
    <citation type="journal article" date="2020" name="IScience">
        <title>Genome Sequencing of the Endangered Kingdonia uniflora (Circaeasteraceae, Ranunculales) Reveals Potential Mechanisms of Evolutionary Specialization.</title>
        <authorList>
            <person name="Sun Y."/>
            <person name="Deng T."/>
            <person name="Zhang A."/>
            <person name="Moore M.J."/>
            <person name="Landis J.B."/>
            <person name="Lin N."/>
            <person name="Zhang H."/>
            <person name="Zhang X."/>
            <person name="Huang J."/>
            <person name="Zhang X."/>
            <person name="Sun H."/>
            <person name="Wang H."/>
        </authorList>
    </citation>
    <scope>NUCLEOTIDE SEQUENCE [LARGE SCALE GENOMIC DNA]</scope>
    <source>
        <strain evidence="2">TB1705</strain>
        <tissue evidence="2">Leaf</tissue>
    </source>
</reference>
<comment type="caution">
    <text evidence="2">The sequence shown here is derived from an EMBL/GenBank/DDBJ whole genome shotgun (WGS) entry which is preliminary data.</text>
</comment>
<protein>
    <submittedName>
        <fullName evidence="2">Uncharacterized protein</fullName>
    </submittedName>
</protein>
<dbReference type="Proteomes" id="UP000541444">
    <property type="component" value="Unassembled WGS sequence"/>
</dbReference>
<evidence type="ECO:0000313" key="3">
    <source>
        <dbReference type="Proteomes" id="UP000541444"/>
    </source>
</evidence>
<name>A0A7J7LH59_9MAGN</name>
<dbReference type="EMBL" id="JACGCM010002284">
    <property type="protein sequence ID" value="KAF6141879.1"/>
    <property type="molecule type" value="Genomic_DNA"/>
</dbReference>
<gene>
    <name evidence="2" type="ORF">GIB67_037847</name>
</gene>
<proteinExistence type="predicted"/>
<evidence type="ECO:0000256" key="1">
    <source>
        <dbReference type="SAM" id="MobiDB-lite"/>
    </source>
</evidence>
<organism evidence="2 3">
    <name type="scientific">Kingdonia uniflora</name>
    <dbReference type="NCBI Taxonomy" id="39325"/>
    <lineage>
        <taxon>Eukaryota</taxon>
        <taxon>Viridiplantae</taxon>
        <taxon>Streptophyta</taxon>
        <taxon>Embryophyta</taxon>
        <taxon>Tracheophyta</taxon>
        <taxon>Spermatophyta</taxon>
        <taxon>Magnoliopsida</taxon>
        <taxon>Ranunculales</taxon>
        <taxon>Circaeasteraceae</taxon>
        <taxon>Kingdonia</taxon>
    </lineage>
</organism>